<name>A0A0L6VAD6_9BASI</name>
<evidence type="ECO:0000256" key="12">
    <source>
        <dbReference type="ARBA" id="ARBA00023326"/>
    </source>
</evidence>
<evidence type="ECO:0000256" key="13">
    <source>
        <dbReference type="ARBA" id="ARBA00044502"/>
    </source>
</evidence>
<keyword evidence="7" id="KW-0560">Oxidoreductase</keyword>
<keyword evidence="6" id="KW-0136">Cellulose degradation</keyword>
<evidence type="ECO:0000256" key="1">
    <source>
        <dbReference type="ARBA" id="ARBA00001973"/>
    </source>
</evidence>
<dbReference type="PANTHER" id="PTHR33353:SF10">
    <property type="entry name" value="ENDO-BETA-1,4-GLUCANASE D"/>
    <property type="match status" value="1"/>
</dbReference>
<dbReference type="Pfam" id="PF03443">
    <property type="entry name" value="AA9"/>
    <property type="match status" value="1"/>
</dbReference>
<comment type="catalytic activity">
    <reaction evidence="14">
        <text>[(1-&gt;4)-beta-D-glucosyl]n+m + reduced acceptor + O2 = 4-dehydro-beta-D-glucosyl-[(1-&gt;4)-beta-D-glucosyl]n-1 + [(1-&gt;4)-beta-D-glucosyl]m + acceptor + H2O.</text>
        <dbReference type="EC" id="1.14.99.56"/>
    </reaction>
</comment>
<evidence type="ECO:0000256" key="3">
    <source>
        <dbReference type="ARBA" id="ARBA00022525"/>
    </source>
</evidence>
<reference evidence="19 20" key="1">
    <citation type="submission" date="2015-08" db="EMBL/GenBank/DDBJ databases">
        <title>Next Generation Sequencing and Analysis of the Genome of Puccinia sorghi L Schw, the Causal Agent of Maize Common Rust.</title>
        <authorList>
            <person name="Rochi L."/>
            <person name="Burguener G."/>
            <person name="Darino M."/>
            <person name="Turjanski A."/>
            <person name="Kreff E."/>
            <person name="Dieguez M.J."/>
            <person name="Sacco F."/>
        </authorList>
    </citation>
    <scope>NUCLEOTIDE SEQUENCE [LARGE SCALE GENOMIC DNA]</scope>
    <source>
        <strain evidence="19 20">RO10H11247</strain>
    </source>
</reference>
<feature type="chain" id="PRO_5005568201" description="lytic cellulose monooxygenase (C4-dehydrogenating)" evidence="17">
    <location>
        <begin position="26"/>
        <end position="639"/>
    </location>
</feature>
<comment type="caution">
    <text evidence="19">The sequence shown here is derived from an EMBL/GenBank/DDBJ whole genome shotgun (WGS) entry which is preliminary data.</text>
</comment>
<keyword evidence="5 17" id="KW-0732">Signal</keyword>
<evidence type="ECO:0000256" key="10">
    <source>
        <dbReference type="ARBA" id="ARBA00023157"/>
    </source>
</evidence>
<keyword evidence="11" id="KW-0119">Carbohydrate metabolism</keyword>
<evidence type="ECO:0000313" key="19">
    <source>
        <dbReference type="EMBL" id="KNZ57713.1"/>
    </source>
</evidence>
<comment type="similarity">
    <text evidence="13">Belongs to the polysaccharide monooxygenase AA9 family.</text>
</comment>
<feature type="domain" description="Auxiliary Activity family 9 catalytic" evidence="18">
    <location>
        <begin position="26"/>
        <end position="250"/>
    </location>
</feature>
<accession>A0A0L6VAD6</accession>
<feature type="region of interest" description="Disordered" evidence="16">
    <location>
        <begin position="229"/>
        <end position="318"/>
    </location>
</feature>
<evidence type="ECO:0000259" key="18">
    <source>
        <dbReference type="Pfam" id="PF03443"/>
    </source>
</evidence>
<evidence type="ECO:0000256" key="11">
    <source>
        <dbReference type="ARBA" id="ARBA00023277"/>
    </source>
</evidence>
<dbReference type="GO" id="GO:0046872">
    <property type="term" value="F:metal ion binding"/>
    <property type="evidence" value="ECO:0007669"/>
    <property type="project" value="UniProtKB-KW"/>
</dbReference>
<organism evidence="19 20">
    <name type="scientific">Puccinia sorghi</name>
    <dbReference type="NCBI Taxonomy" id="27349"/>
    <lineage>
        <taxon>Eukaryota</taxon>
        <taxon>Fungi</taxon>
        <taxon>Dikarya</taxon>
        <taxon>Basidiomycota</taxon>
        <taxon>Pucciniomycotina</taxon>
        <taxon>Pucciniomycetes</taxon>
        <taxon>Pucciniales</taxon>
        <taxon>Pucciniaceae</taxon>
        <taxon>Puccinia</taxon>
    </lineage>
</organism>
<evidence type="ECO:0000256" key="16">
    <source>
        <dbReference type="SAM" id="MobiDB-lite"/>
    </source>
</evidence>
<dbReference type="InterPro" id="IPR005103">
    <property type="entry name" value="AA9_LPMO"/>
</dbReference>
<evidence type="ECO:0000256" key="17">
    <source>
        <dbReference type="SAM" id="SignalP"/>
    </source>
</evidence>
<keyword evidence="12" id="KW-0624">Polysaccharide degradation</keyword>
<comment type="cofactor">
    <cofactor evidence="1">
        <name>Cu(2+)</name>
        <dbReference type="ChEBI" id="CHEBI:29036"/>
    </cofactor>
</comment>
<dbReference type="Proteomes" id="UP000037035">
    <property type="component" value="Unassembled WGS sequence"/>
</dbReference>
<sequence length="639" mass="68332">MKMKMGPELILFPVLCFVMTPTVVGHGYVKSWASDDQKFQKAQKQPLSDTAFRAAPSNIGWIGSHFIDSPAFVCGASDTPFNKVAPPGGTLFSAADQSAKKTLPVNAGGKISLIIENDPGQGFPHPDGHILAYLGYCGESSTACQDFDASTTSYHRIQAELDGISKKLRKQYNSEQGGDLWTVPIPKDIVDGSYILRIEMIAFGQSSPVEGQQDQYYVFCGQIAVKGGTGSSPIPEDDQPTIKLPGAFKAGNITPKSLPNPLKLVAGAPTKKSENKIKIKSKDTGAVSSDSNDSKDTKDSEDTKDPTDSKDLKDSKESKEKVSSLCGDRCYKKKLTELKDLAPDCSADQFTCLCKSQNFVKAYQSCCNDHCQGLQETQAAVTEIYHKCSSAQGSPGSAEDSKPVDASKSDDGSTSTAADGSKKLDDESAGEKSEVPADHSPKKAIKLPNSDTEADTDSKNPDITSTANSRKLPSACNGVCYKAKITESELHHLAPSCKADDLDCLCRSHKWVCSYAACSNDNCPSAQDAQSATDEIYAICGARLASLNRGGSSLPSTDYIPVSSDPSAATRSKSNKCSQTCRRKISSSSGCPSPDNLKCICKSHADVCAWAKCAEDQCFDEVDAIRLASDQIYDQCSKQ</sequence>
<dbReference type="PANTHER" id="PTHR33353">
    <property type="entry name" value="PUTATIVE (AFU_ORTHOLOGUE AFUA_1G12560)-RELATED"/>
    <property type="match status" value="1"/>
</dbReference>
<evidence type="ECO:0000256" key="15">
    <source>
        <dbReference type="ARBA" id="ARBA00047174"/>
    </source>
</evidence>
<evidence type="ECO:0000256" key="6">
    <source>
        <dbReference type="ARBA" id="ARBA00023001"/>
    </source>
</evidence>
<dbReference type="GO" id="GO:0005576">
    <property type="term" value="C:extracellular region"/>
    <property type="evidence" value="ECO:0007669"/>
    <property type="project" value="UniProtKB-SubCell"/>
</dbReference>
<keyword evidence="4" id="KW-0479">Metal-binding</keyword>
<keyword evidence="8" id="KW-0186">Copper</keyword>
<feature type="compositionally biased region" description="Basic and acidic residues" evidence="16">
    <location>
        <begin position="271"/>
        <end position="283"/>
    </location>
</feature>
<protein>
    <recommendedName>
        <fullName evidence="15">lytic cellulose monooxygenase (C4-dehydrogenating)</fullName>
        <ecNumber evidence="15">1.14.99.56</ecNumber>
    </recommendedName>
</protein>
<dbReference type="EC" id="1.14.99.56" evidence="15"/>
<feature type="compositionally biased region" description="Basic and acidic residues" evidence="16">
    <location>
        <begin position="420"/>
        <end position="441"/>
    </location>
</feature>
<evidence type="ECO:0000256" key="4">
    <source>
        <dbReference type="ARBA" id="ARBA00022723"/>
    </source>
</evidence>
<proteinExistence type="inferred from homology"/>
<feature type="compositionally biased region" description="Basic and acidic residues" evidence="16">
    <location>
        <begin position="292"/>
        <end position="318"/>
    </location>
</feature>
<keyword evidence="3" id="KW-0964">Secreted</keyword>
<feature type="compositionally biased region" description="Basic and acidic residues" evidence="16">
    <location>
        <begin position="399"/>
        <end position="411"/>
    </location>
</feature>
<gene>
    <name evidence="19" type="ORF">VP01_2090g1</name>
</gene>
<evidence type="ECO:0000313" key="20">
    <source>
        <dbReference type="Proteomes" id="UP000037035"/>
    </source>
</evidence>
<dbReference type="Gene3D" id="2.70.50.70">
    <property type="match status" value="1"/>
</dbReference>
<feature type="signal peptide" evidence="17">
    <location>
        <begin position="1"/>
        <end position="25"/>
    </location>
</feature>
<dbReference type="AlphaFoldDB" id="A0A0L6VAD6"/>
<feature type="region of interest" description="Disordered" evidence="16">
    <location>
        <begin position="389"/>
        <end position="469"/>
    </location>
</feature>
<evidence type="ECO:0000256" key="8">
    <source>
        <dbReference type="ARBA" id="ARBA00023008"/>
    </source>
</evidence>
<evidence type="ECO:0000256" key="9">
    <source>
        <dbReference type="ARBA" id="ARBA00023033"/>
    </source>
</evidence>
<dbReference type="GO" id="GO:0004497">
    <property type="term" value="F:monooxygenase activity"/>
    <property type="evidence" value="ECO:0007669"/>
    <property type="project" value="UniProtKB-KW"/>
</dbReference>
<evidence type="ECO:0000256" key="14">
    <source>
        <dbReference type="ARBA" id="ARBA00045077"/>
    </source>
</evidence>
<dbReference type="OrthoDB" id="4849160at2759"/>
<evidence type="ECO:0000256" key="5">
    <source>
        <dbReference type="ARBA" id="ARBA00022729"/>
    </source>
</evidence>
<dbReference type="VEuPathDB" id="FungiDB:VP01_2090g1"/>
<evidence type="ECO:0000256" key="7">
    <source>
        <dbReference type="ARBA" id="ARBA00023002"/>
    </source>
</evidence>
<dbReference type="GO" id="GO:0030245">
    <property type="term" value="P:cellulose catabolic process"/>
    <property type="evidence" value="ECO:0007669"/>
    <property type="project" value="UniProtKB-KW"/>
</dbReference>
<dbReference type="EMBL" id="LAVV01006938">
    <property type="protein sequence ID" value="KNZ57713.1"/>
    <property type="molecule type" value="Genomic_DNA"/>
</dbReference>
<keyword evidence="10" id="KW-1015">Disulfide bond</keyword>
<comment type="subcellular location">
    <subcellularLocation>
        <location evidence="2">Secreted</location>
    </subcellularLocation>
</comment>
<keyword evidence="9" id="KW-0503">Monooxygenase</keyword>
<evidence type="ECO:0000256" key="2">
    <source>
        <dbReference type="ARBA" id="ARBA00004613"/>
    </source>
</evidence>
<keyword evidence="20" id="KW-1185">Reference proteome</keyword>
<dbReference type="STRING" id="27349.A0A0L6VAD6"/>
<dbReference type="InterPro" id="IPR049892">
    <property type="entry name" value="AA9"/>
</dbReference>